<evidence type="ECO:0000313" key="3">
    <source>
        <dbReference type="Proteomes" id="UP000316079"/>
    </source>
</evidence>
<evidence type="ECO:0000313" key="2">
    <source>
        <dbReference type="EMBL" id="TRY77724.1"/>
    </source>
</evidence>
<dbReference type="AlphaFoldDB" id="A0A553PJ79"/>
<reference evidence="2 3" key="1">
    <citation type="journal article" date="2019" name="Sci. Data">
        <title>Hybrid genome assembly and annotation of Danionella translucida.</title>
        <authorList>
            <person name="Kadobianskyi M."/>
            <person name="Schulze L."/>
            <person name="Schuelke M."/>
            <person name="Judkewitz B."/>
        </authorList>
    </citation>
    <scope>NUCLEOTIDE SEQUENCE [LARGE SCALE GENOMIC DNA]</scope>
    <source>
        <strain evidence="2 3">Bolton</strain>
    </source>
</reference>
<feature type="non-terminal residue" evidence="2">
    <location>
        <position position="1"/>
    </location>
</feature>
<keyword evidence="3" id="KW-1185">Reference proteome</keyword>
<accession>A0A553PJ79</accession>
<protein>
    <recommendedName>
        <fullName evidence="1">Beta-galactosidase 1-like first all-beta domain-containing protein</fullName>
    </recommendedName>
</protein>
<feature type="domain" description="Beta-galactosidase 1-like first all-beta" evidence="1">
    <location>
        <begin position="61"/>
        <end position="134"/>
    </location>
</feature>
<organism evidence="2 3">
    <name type="scientific">Danionella cerebrum</name>
    <dbReference type="NCBI Taxonomy" id="2873325"/>
    <lineage>
        <taxon>Eukaryota</taxon>
        <taxon>Metazoa</taxon>
        <taxon>Chordata</taxon>
        <taxon>Craniata</taxon>
        <taxon>Vertebrata</taxon>
        <taxon>Euteleostomi</taxon>
        <taxon>Actinopterygii</taxon>
        <taxon>Neopterygii</taxon>
        <taxon>Teleostei</taxon>
        <taxon>Ostariophysi</taxon>
        <taxon>Cypriniformes</taxon>
        <taxon>Danionidae</taxon>
        <taxon>Danioninae</taxon>
        <taxon>Danionella</taxon>
    </lineage>
</organism>
<dbReference type="EMBL" id="SRMA01026672">
    <property type="protein sequence ID" value="TRY77724.1"/>
    <property type="molecule type" value="Genomic_DNA"/>
</dbReference>
<dbReference type="STRING" id="623744.A0A553PJ79"/>
<dbReference type="Gene3D" id="2.60.120.260">
    <property type="entry name" value="Galactose-binding domain-like"/>
    <property type="match status" value="1"/>
</dbReference>
<dbReference type="OrthoDB" id="1657402at2759"/>
<dbReference type="InterPro" id="IPR048912">
    <property type="entry name" value="BetaGal1-like_ABD1"/>
</dbReference>
<name>A0A553PJ79_9TELE</name>
<sequence length="202" mass="22030">LTEKYFSIREVIKMYRNIPKGVPPPSTPKFAYGQVEMKKLNTVSESLDVLSFSGPLKTLYPPSFTDLNQAFGFVLYQTVLPIDCLKPTPLSSPLNGVHDRAYISINGVAVGILERDKALTINITGKAGSRVDILGLVSNLTLGADVLENWMVYSLSIDEAVCQGLVKCGLMDLTWVAIGHPVGHRSRSLSQLTFSALLSKTT</sequence>
<evidence type="ECO:0000259" key="1">
    <source>
        <dbReference type="Pfam" id="PF21317"/>
    </source>
</evidence>
<gene>
    <name evidence="2" type="ORF">DNTS_029103</name>
</gene>
<comment type="caution">
    <text evidence="2">The sequence shown here is derived from an EMBL/GenBank/DDBJ whole genome shotgun (WGS) entry which is preliminary data.</text>
</comment>
<proteinExistence type="predicted"/>
<dbReference type="Proteomes" id="UP000316079">
    <property type="component" value="Unassembled WGS sequence"/>
</dbReference>
<dbReference type="Pfam" id="PF21317">
    <property type="entry name" value="BetaGal_ABD_1"/>
    <property type="match status" value="1"/>
</dbReference>